<keyword evidence="1" id="KW-0808">Transferase</keyword>
<dbReference type="PROSITE" id="PS52004">
    <property type="entry name" value="KS3_2"/>
    <property type="match status" value="1"/>
</dbReference>
<dbReference type="InterPro" id="IPR052568">
    <property type="entry name" value="PKS-FAS_Synthase"/>
</dbReference>
<dbReference type="InterPro" id="IPR014181">
    <property type="entry name" value="Omega3_polyunsat_FA_synth-like"/>
</dbReference>
<dbReference type="InterPro" id="IPR016039">
    <property type="entry name" value="Thiolase-like"/>
</dbReference>
<gene>
    <name evidence="3" type="ORF">IQ230_05000</name>
</gene>
<proteinExistence type="inferred from homology"/>
<dbReference type="InterPro" id="IPR014031">
    <property type="entry name" value="Ketoacyl_synth_C"/>
</dbReference>
<dbReference type="NCBIfam" id="TIGR02816">
    <property type="entry name" value="pfaB_fam"/>
    <property type="match status" value="1"/>
</dbReference>
<dbReference type="SUPFAM" id="SSF52151">
    <property type="entry name" value="FabD/lysophospholipase-like"/>
    <property type="match status" value="1"/>
</dbReference>
<dbReference type="SUPFAM" id="SSF53901">
    <property type="entry name" value="Thiolase-like"/>
    <property type="match status" value="2"/>
</dbReference>
<reference evidence="3 4" key="1">
    <citation type="submission" date="2020-10" db="EMBL/GenBank/DDBJ databases">
        <authorList>
            <person name="Castelo-Branco R."/>
            <person name="Eusebio N."/>
            <person name="Adriana R."/>
            <person name="Vieira A."/>
            <person name="Brugerolle De Fraissinette N."/>
            <person name="Rezende De Castro R."/>
            <person name="Schneider M.P."/>
            <person name="Vasconcelos V."/>
            <person name="Leao P.N."/>
        </authorList>
    </citation>
    <scope>NUCLEOTIDE SEQUENCE [LARGE SCALE GENOMIC DNA]</scope>
    <source>
        <strain evidence="3 4">LEGE 06123</strain>
    </source>
</reference>
<dbReference type="PANTHER" id="PTHR43074:SF1">
    <property type="entry name" value="BETA-KETOACYL SYNTHASE FAMILY PROTEIN-RELATED"/>
    <property type="match status" value="1"/>
</dbReference>
<evidence type="ECO:0000313" key="4">
    <source>
        <dbReference type="Proteomes" id="UP000651156"/>
    </source>
</evidence>
<evidence type="ECO:0000313" key="3">
    <source>
        <dbReference type="EMBL" id="MBE9189733.1"/>
    </source>
</evidence>
<dbReference type="InterPro" id="IPR014043">
    <property type="entry name" value="Acyl_transferase_dom"/>
</dbReference>
<dbReference type="Gene3D" id="3.40.366.10">
    <property type="entry name" value="Malonyl-Coenzyme A Acyl Carrier Protein, domain 2"/>
    <property type="match status" value="2"/>
</dbReference>
<dbReference type="Pfam" id="PF02801">
    <property type="entry name" value="Ketoacyl-synt_C"/>
    <property type="match status" value="1"/>
</dbReference>
<organism evidence="3 4">
    <name type="scientific">Gloeocapsopsis crepidinum LEGE 06123</name>
    <dbReference type="NCBI Taxonomy" id="588587"/>
    <lineage>
        <taxon>Bacteria</taxon>
        <taxon>Bacillati</taxon>
        <taxon>Cyanobacteriota</taxon>
        <taxon>Cyanophyceae</taxon>
        <taxon>Oscillatoriophycideae</taxon>
        <taxon>Chroococcales</taxon>
        <taxon>Chroococcaceae</taxon>
        <taxon>Gloeocapsopsis</taxon>
    </lineage>
</organism>
<comment type="similarity">
    <text evidence="1">Belongs to the thiolase-like superfamily. Beta-ketoacyl-ACP synthases family.</text>
</comment>
<feature type="domain" description="Ketosynthase family 3 (KS3)" evidence="2">
    <location>
        <begin position="8"/>
        <end position="443"/>
    </location>
</feature>
<dbReference type="CDD" id="cd00833">
    <property type="entry name" value="PKS"/>
    <property type="match status" value="1"/>
</dbReference>
<dbReference type="Proteomes" id="UP000651156">
    <property type="component" value="Unassembled WGS sequence"/>
</dbReference>
<dbReference type="PROSITE" id="PS51257">
    <property type="entry name" value="PROKAR_LIPOPROTEIN"/>
    <property type="match status" value="1"/>
</dbReference>
<accession>A0ABR9UNZ4</accession>
<comment type="caution">
    <text evidence="3">The sequence shown here is derived from an EMBL/GenBank/DDBJ whole genome shotgun (WGS) entry which is preliminary data.</text>
</comment>
<name>A0ABR9UNZ4_9CHRO</name>
<dbReference type="InterPro" id="IPR016035">
    <property type="entry name" value="Acyl_Trfase/lysoPLipase"/>
</dbReference>
<dbReference type="SMART" id="SM00825">
    <property type="entry name" value="PKS_KS"/>
    <property type="match status" value="1"/>
</dbReference>
<dbReference type="EMBL" id="JADEWN010000008">
    <property type="protein sequence ID" value="MBE9189733.1"/>
    <property type="molecule type" value="Genomic_DNA"/>
</dbReference>
<dbReference type="RefSeq" id="WP_193930966.1">
    <property type="nucleotide sequence ID" value="NZ_CAWPMZ010000139.1"/>
</dbReference>
<dbReference type="SMART" id="SM00827">
    <property type="entry name" value="PKS_AT"/>
    <property type="match status" value="1"/>
</dbReference>
<keyword evidence="4" id="KW-1185">Reference proteome</keyword>
<protein>
    <submittedName>
        <fullName evidence="3">Type I polyketide synthase</fullName>
    </submittedName>
</protein>
<dbReference type="InterPro" id="IPR020841">
    <property type="entry name" value="PKS_Beta-ketoAc_synthase_dom"/>
</dbReference>
<sequence length="1102" mass="122700">MKLTQKQAPKIAITGMSLIAGSCLDLDSFERTIYEGNQNFIELPQNRWQGKVDFLQEYQNHNKQASVGGYLPESVIDFQQNQQLSDEIEELSPQELLMLKVADSALKDAAIKEGAKVAVIIATATQISLQKLYSKQQFSRQLQTIFTGKSTTSDLESFERHSSYNLQSEYRSPIENTIASRISALWQFEAPAFTLTAEENSAFKALEVAQNLLLLGEVDAVVVGAVDLAGSSESVLLRNQLVKINTGAKTLSYDKNANGWIVGEGSGAVVLKLHDAIEQGDRIYAIIDTISLLPQTSSCDSAAVTQVCQRAFQIADIEPKDIGYLEVHGSGVEVEDTAEIAGLLTAYQTIPKLNCAIGSVKSNVGHTYAASEIISLIKTALCLYYRYIPATPQWSSPKNPEWQDIFYVATESRPWFSASEKPRRAAINSISLDGSYAHIILSEETSKTNLTRFYADGNRYLTQMPFYLFAIAADNRSDLMAQLHSLEQNIESCTSLTAAASQTFSTFQKQSNATYALAILGRNKNDLLREIQRALTGIERAFEQGVNWQSPVGSYFTANPLGKKGAIAYVYPAAYNSYVGISRNLFRLFPQIYDDAVIKNAYSRVANIEKLLYPRSLCKLSKRQIEDIEQQLLNNPIAMLESEMGYAGLMTTIFKNYFQIKPQYSFGYSLGETSMMFSQGVWTDFQKCSNALNSSSLFSSRLAGSKNAVREFWGLPTVKKQDADFWSTYVLMTPVADVQEVIKKEERVYLTQISTPKECIIAGETKACLQVIEKLKCDAFRAPFNHVIHCEAMRSEYPELVRIKTLPVQNIPETLFYSSAKYAPIPLDSESIAHHIAKCLCQQVDFPRLVNRVYADNVKIFIEVGAGSNCSRWIGEILKDQEHLTVSVNRRGVDDHAAILKALAKLLSHRVSLDLSPLYARSPNDLSSNQLLKLATSATQQNSLNSSTSVPFLPLNEDDQSQVELHTLDTSVNQNIKSEPPNMQVLQQYPSTISVEKAPNQIADNKAIEQLINNHKDTPIPSAKQTVTHELTSPLYQNDSYLKLRENNHHATQVHTQFLQSRQKALLQMSRLIQLQITYSQLATQNANSSTPANKPVSLSVS</sequence>
<evidence type="ECO:0000256" key="1">
    <source>
        <dbReference type="RuleBase" id="RU003694"/>
    </source>
</evidence>
<dbReference type="InterPro" id="IPR014030">
    <property type="entry name" value="Ketoacyl_synth_N"/>
</dbReference>
<dbReference type="InterPro" id="IPR001227">
    <property type="entry name" value="Ac_transferase_dom_sf"/>
</dbReference>
<dbReference type="Pfam" id="PF00109">
    <property type="entry name" value="ketoacyl-synt"/>
    <property type="match status" value="1"/>
</dbReference>
<dbReference type="PANTHER" id="PTHR43074">
    <property type="entry name" value="OMEGA-3 POLYUNSATURATED FATTY ACID SYNTHASE PFAB-RELATED"/>
    <property type="match status" value="1"/>
</dbReference>
<evidence type="ECO:0000259" key="2">
    <source>
        <dbReference type="PROSITE" id="PS52004"/>
    </source>
</evidence>
<dbReference type="Gene3D" id="3.40.47.10">
    <property type="match status" value="1"/>
</dbReference>